<dbReference type="PANTHER" id="PTHR44360:SF1">
    <property type="entry name" value="DNAJ HOMOLOG SUBFAMILY B MEMBER 9"/>
    <property type="match status" value="1"/>
</dbReference>
<dbReference type="InterPro" id="IPR051948">
    <property type="entry name" value="Hsp70_co-chaperone_J-domain"/>
</dbReference>
<protein>
    <submittedName>
        <fullName evidence="3">1418_t:CDS:1</fullName>
    </submittedName>
</protein>
<reference evidence="3" key="1">
    <citation type="submission" date="2021-06" db="EMBL/GenBank/DDBJ databases">
        <authorList>
            <person name="Kallberg Y."/>
            <person name="Tangrot J."/>
            <person name="Rosling A."/>
        </authorList>
    </citation>
    <scope>NUCLEOTIDE SEQUENCE</scope>
    <source>
        <strain evidence="3">MA453B</strain>
    </source>
</reference>
<dbReference type="GO" id="GO:0036503">
    <property type="term" value="P:ERAD pathway"/>
    <property type="evidence" value="ECO:0007669"/>
    <property type="project" value="TreeGrafter"/>
</dbReference>
<dbReference type="Gene3D" id="1.10.287.110">
    <property type="entry name" value="DnaJ domain"/>
    <property type="match status" value="1"/>
</dbReference>
<dbReference type="GO" id="GO:0005783">
    <property type="term" value="C:endoplasmic reticulum"/>
    <property type="evidence" value="ECO:0007669"/>
    <property type="project" value="TreeGrafter"/>
</dbReference>
<gene>
    <name evidence="3" type="ORF">DERYTH_LOCUS15097</name>
</gene>
<dbReference type="Proteomes" id="UP000789405">
    <property type="component" value="Unassembled WGS sequence"/>
</dbReference>
<dbReference type="GO" id="GO:0051087">
    <property type="term" value="F:protein-folding chaperone binding"/>
    <property type="evidence" value="ECO:0007669"/>
    <property type="project" value="TreeGrafter"/>
</dbReference>
<keyword evidence="1" id="KW-0143">Chaperone</keyword>
<keyword evidence="4" id="KW-1185">Reference proteome</keyword>
<name>A0A9N9NG88_9GLOM</name>
<dbReference type="InterPro" id="IPR001623">
    <property type="entry name" value="DnaJ_domain"/>
</dbReference>
<evidence type="ECO:0000313" key="3">
    <source>
        <dbReference type="EMBL" id="CAG8730768.1"/>
    </source>
</evidence>
<dbReference type="GO" id="GO:0051787">
    <property type="term" value="F:misfolded protein binding"/>
    <property type="evidence" value="ECO:0007669"/>
    <property type="project" value="TreeGrafter"/>
</dbReference>
<evidence type="ECO:0000259" key="2">
    <source>
        <dbReference type="PROSITE" id="PS50076"/>
    </source>
</evidence>
<evidence type="ECO:0000313" key="4">
    <source>
        <dbReference type="Proteomes" id="UP000789405"/>
    </source>
</evidence>
<dbReference type="PANTHER" id="PTHR44360">
    <property type="entry name" value="DNAJ HOMOLOG SUBFAMILY B MEMBER 9"/>
    <property type="match status" value="1"/>
</dbReference>
<dbReference type="PRINTS" id="PR00625">
    <property type="entry name" value="JDOMAIN"/>
</dbReference>
<dbReference type="InterPro" id="IPR036869">
    <property type="entry name" value="J_dom_sf"/>
</dbReference>
<dbReference type="EMBL" id="CAJVPY010011948">
    <property type="protein sequence ID" value="CAG8730768.1"/>
    <property type="molecule type" value="Genomic_DNA"/>
</dbReference>
<feature type="non-terminal residue" evidence="3">
    <location>
        <position position="1"/>
    </location>
</feature>
<dbReference type="SMART" id="SM00271">
    <property type="entry name" value="DnaJ"/>
    <property type="match status" value="1"/>
</dbReference>
<organism evidence="3 4">
    <name type="scientific">Dentiscutata erythropus</name>
    <dbReference type="NCBI Taxonomy" id="1348616"/>
    <lineage>
        <taxon>Eukaryota</taxon>
        <taxon>Fungi</taxon>
        <taxon>Fungi incertae sedis</taxon>
        <taxon>Mucoromycota</taxon>
        <taxon>Glomeromycotina</taxon>
        <taxon>Glomeromycetes</taxon>
        <taxon>Diversisporales</taxon>
        <taxon>Gigasporaceae</taxon>
        <taxon>Dentiscutata</taxon>
    </lineage>
</organism>
<dbReference type="Pfam" id="PF00226">
    <property type="entry name" value="DnaJ"/>
    <property type="match status" value="1"/>
</dbReference>
<accession>A0A9N9NG88</accession>
<sequence>LEVDVNVDKKEIRQAYKKLALKWHPDKNHGSSAEQKFKEIGEAYDVLHDKSK</sequence>
<dbReference type="SUPFAM" id="SSF46565">
    <property type="entry name" value="Chaperone J-domain"/>
    <property type="match status" value="1"/>
</dbReference>
<dbReference type="CDD" id="cd06257">
    <property type="entry name" value="DnaJ"/>
    <property type="match status" value="1"/>
</dbReference>
<proteinExistence type="predicted"/>
<dbReference type="OrthoDB" id="10250354at2759"/>
<dbReference type="PROSITE" id="PS50076">
    <property type="entry name" value="DNAJ_2"/>
    <property type="match status" value="1"/>
</dbReference>
<dbReference type="AlphaFoldDB" id="A0A9N9NG88"/>
<comment type="caution">
    <text evidence="3">The sequence shown here is derived from an EMBL/GenBank/DDBJ whole genome shotgun (WGS) entry which is preliminary data.</text>
</comment>
<evidence type="ECO:0000256" key="1">
    <source>
        <dbReference type="ARBA" id="ARBA00023186"/>
    </source>
</evidence>
<feature type="domain" description="J" evidence="2">
    <location>
        <begin position="1"/>
        <end position="52"/>
    </location>
</feature>